<reference evidence="3" key="1">
    <citation type="submission" date="2022-06" db="EMBL/GenBank/DDBJ databases">
        <title>Genome Sequence of Candolleomyces eurysporus.</title>
        <authorList>
            <person name="Buettner E."/>
        </authorList>
    </citation>
    <scope>NUCLEOTIDE SEQUENCE</scope>
    <source>
        <strain evidence="3">VTCC 930004</strain>
    </source>
</reference>
<dbReference type="OrthoDB" id="4062651at2759"/>
<dbReference type="GO" id="GO:0004672">
    <property type="term" value="F:protein kinase activity"/>
    <property type="evidence" value="ECO:0007669"/>
    <property type="project" value="InterPro"/>
</dbReference>
<feature type="compositionally biased region" description="Low complexity" evidence="1">
    <location>
        <begin position="68"/>
        <end position="97"/>
    </location>
</feature>
<dbReference type="AlphaFoldDB" id="A0A9W8J9H0"/>
<comment type="caution">
    <text evidence="3">The sequence shown here is derived from an EMBL/GenBank/DDBJ whole genome shotgun (WGS) entry which is preliminary data.</text>
</comment>
<feature type="non-terminal residue" evidence="3">
    <location>
        <position position="637"/>
    </location>
</feature>
<dbReference type="GO" id="GO:0005524">
    <property type="term" value="F:ATP binding"/>
    <property type="evidence" value="ECO:0007669"/>
    <property type="project" value="InterPro"/>
</dbReference>
<dbReference type="PROSITE" id="PS50011">
    <property type="entry name" value="PROTEIN_KINASE_DOM"/>
    <property type="match status" value="1"/>
</dbReference>
<gene>
    <name evidence="3" type="ORF">H1R20_g5525</name>
</gene>
<organism evidence="3 4">
    <name type="scientific">Candolleomyces eurysporus</name>
    <dbReference type="NCBI Taxonomy" id="2828524"/>
    <lineage>
        <taxon>Eukaryota</taxon>
        <taxon>Fungi</taxon>
        <taxon>Dikarya</taxon>
        <taxon>Basidiomycota</taxon>
        <taxon>Agaricomycotina</taxon>
        <taxon>Agaricomycetes</taxon>
        <taxon>Agaricomycetidae</taxon>
        <taxon>Agaricales</taxon>
        <taxon>Agaricineae</taxon>
        <taxon>Psathyrellaceae</taxon>
        <taxon>Candolleomyces</taxon>
    </lineage>
</organism>
<dbReference type="Pfam" id="PF00069">
    <property type="entry name" value="Pkinase"/>
    <property type="match status" value="1"/>
</dbReference>
<evidence type="ECO:0000259" key="2">
    <source>
        <dbReference type="PROSITE" id="PS50011"/>
    </source>
</evidence>
<feature type="region of interest" description="Disordered" evidence="1">
    <location>
        <begin position="606"/>
        <end position="637"/>
    </location>
</feature>
<proteinExistence type="predicted"/>
<feature type="domain" description="Protein kinase" evidence="2">
    <location>
        <begin position="381"/>
        <end position="637"/>
    </location>
</feature>
<dbReference type="InterPro" id="IPR008271">
    <property type="entry name" value="Ser/Thr_kinase_AS"/>
</dbReference>
<dbReference type="Gene3D" id="1.10.510.10">
    <property type="entry name" value="Transferase(Phosphotransferase) domain 1"/>
    <property type="match status" value="1"/>
</dbReference>
<evidence type="ECO:0000256" key="1">
    <source>
        <dbReference type="SAM" id="MobiDB-lite"/>
    </source>
</evidence>
<feature type="region of interest" description="Disordered" evidence="1">
    <location>
        <begin position="68"/>
        <end position="105"/>
    </location>
</feature>
<dbReference type="InterPro" id="IPR011009">
    <property type="entry name" value="Kinase-like_dom_sf"/>
</dbReference>
<dbReference type="Proteomes" id="UP001140091">
    <property type="component" value="Unassembled WGS sequence"/>
</dbReference>
<evidence type="ECO:0000313" key="3">
    <source>
        <dbReference type="EMBL" id="KAJ2931706.1"/>
    </source>
</evidence>
<sequence>MKAHRQGTVTKEDLKLSNVIEERKPNPIIQAIEKQLNSPRNVDCDKELRVINTMKALLVKTQIFSTNNAGSNDNASPSSNDNASPASNDNAPPASNDITMSNPEVDNDGYTCSPAELLHMETVFVTNYCATSGKASNSSVKVCYNEIYANAAIFYPFAFALRAHPSFTFQLYNWPINIFIEVGQQIYSYNPRSDFLFQHGGSIRFMAEVQSLSSGVDQNCMLLQAACFVKFANNHFKKYMEKKNFFLVAAYIKETGYAERHIVFQENDPDQVKYSTPRVFNLNVREGLVEFLRELYNLASRAAATEFRVDLEDSLAQVDQLAIESQQSAKDSNINAWTIIKPGARNERHGGFVMQPLSSQRLRTQGGEDECVGQIKAEGLEVVPRVVQDNSGSDVWQLIQPLPSNIWIVYAHSDVLKSKPLIAKRVSSSLSHELEILQYLHAKPSPSPYIIPLTSHFAVGTAKYLIFPKMHRVDENSLRNSRIKHPCQSLVKGVAYLHANRVAHLDLKLDNLVYNTAGQLKIIDFGIAVLVQDEEEKIEGYRGTPGWTAPEIGHEDGPKQSYSAIKADRQLRADKPNKRPSLVHWCGAKEMELVELTRAITDHQQRNVDDHHDLTPPAKKAKMAQAVPVDAQQSVAL</sequence>
<dbReference type="SMART" id="SM00220">
    <property type="entry name" value="S_TKc"/>
    <property type="match status" value="1"/>
</dbReference>
<dbReference type="PANTHER" id="PTHR24347">
    <property type="entry name" value="SERINE/THREONINE-PROTEIN KINASE"/>
    <property type="match status" value="1"/>
</dbReference>
<keyword evidence="4" id="KW-1185">Reference proteome</keyword>
<protein>
    <recommendedName>
        <fullName evidence="2">Protein kinase domain-containing protein</fullName>
    </recommendedName>
</protein>
<dbReference type="PROSITE" id="PS00108">
    <property type="entry name" value="PROTEIN_KINASE_ST"/>
    <property type="match status" value="1"/>
</dbReference>
<evidence type="ECO:0000313" key="4">
    <source>
        <dbReference type="Proteomes" id="UP001140091"/>
    </source>
</evidence>
<name>A0A9W8J9H0_9AGAR</name>
<dbReference type="EMBL" id="JANBPK010000806">
    <property type="protein sequence ID" value="KAJ2931706.1"/>
    <property type="molecule type" value="Genomic_DNA"/>
</dbReference>
<dbReference type="SUPFAM" id="SSF56112">
    <property type="entry name" value="Protein kinase-like (PK-like)"/>
    <property type="match status" value="1"/>
</dbReference>
<dbReference type="InterPro" id="IPR000719">
    <property type="entry name" value="Prot_kinase_dom"/>
</dbReference>
<accession>A0A9W8J9H0</accession>